<accession>A0ABQ9YRI2</accession>
<evidence type="ECO:0000313" key="2">
    <source>
        <dbReference type="Proteomes" id="UP001234178"/>
    </source>
</evidence>
<sequence length="93" mass="10696">MAKRQNAHAPSSAAGRFRGDILIYCTGGGEENGRRREREKNYRTHHPHWLLRARRLRANGTCTRTRCKRGIDEDVVLVKVAVCEPDDEMIIDH</sequence>
<name>A0ABQ9YRI2_9CRUS</name>
<reference evidence="1 2" key="1">
    <citation type="journal article" date="2023" name="Nucleic Acids Res.">
        <title>The hologenome of Daphnia magna reveals possible DNA methylation and microbiome-mediated evolution of the host genome.</title>
        <authorList>
            <person name="Chaturvedi A."/>
            <person name="Li X."/>
            <person name="Dhandapani V."/>
            <person name="Marshall H."/>
            <person name="Kissane S."/>
            <person name="Cuenca-Cambronero M."/>
            <person name="Asole G."/>
            <person name="Calvet F."/>
            <person name="Ruiz-Romero M."/>
            <person name="Marangio P."/>
            <person name="Guigo R."/>
            <person name="Rago D."/>
            <person name="Mirbahai L."/>
            <person name="Eastwood N."/>
            <person name="Colbourne J.K."/>
            <person name="Zhou J."/>
            <person name="Mallon E."/>
            <person name="Orsini L."/>
        </authorList>
    </citation>
    <scope>NUCLEOTIDE SEQUENCE [LARGE SCALE GENOMIC DNA]</scope>
    <source>
        <strain evidence="1">LRV0_1</strain>
    </source>
</reference>
<dbReference type="Proteomes" id="UP001234178">
    <property type="component" value="Unassembled WGS sequence"/>
</dbReference>
<organism evidence="1 2">
    <name type="scientific">Daphnia magna</name>
    <dbReference type="NCBI Taxonomy" id="35525"/>
    <lineage>
        <taxon>Eukaryota</taxon>
        <taxon>Metazoa</taxon>
        <taxon>Ecdysozoa</taxon>
        <taxon>Arthropoda</taxon>
        <taxon>Crustacea</taxon>
        <taxon>Branchiopoda</taxon>
        <taxon>Diplostraca</taxon>
        <taxon>Cladocera</taxon>
        <taxon>Anomopoda</taxon>
        <taxon>Daphniidae</taxon>
        <taxon>Daphnia</taxon>
    </lineage>
</organism>
<evidence type="ECO:0000313" key="1">
    <source>
        <dbReference type="EMBL" id="KAK4003146.1"/>
    </source>
</evidence>
<dbReference type="EMBL" id="JAOYFB010000001">
    <property type="protein sequence ID" value="KAK4003146.1"/>
    <property type="molecule type" value="Genomic_DNA"/>
</dbReference>
<proteinExistence type="predicted"/>
<keyword evidence="2" id="KW-1185">Reference proteome</keyword>
<comment type="caution">
    <text evidence="1">The sequence shown here is derived from an EMBL/GenBank/DDBJ whole genome shotgun (WGS) entry which is preliminary data.</text>
</comment>
<gene>
    <name evidence="1" type="ORF">OUZ56_004928</name>
</gene>
<protein>
    <submittedName>
        <fullName evidence="1">Uncharacterized protein</fullName>
    </submittedName>
</protein>